<keyword evidence="1" id="KW-0812">Transmembrane</keyword>
<dbReference type="EMBL" id="JAEQNE010000001">
    <property type="protein sequence ID" value="MBL0390751.1"/>
    <property type="molecule type" value="Genomic_DNA"/>
</dbReference>
<reference evidence="2 3" key="1">
    <citation type="journal article" date="2017" name="Int. J. Syst. Evol. Microbiol.">
        <title>Ramlibacter monticola sp. nov., isolated from forest soil.</title>
        <authorList>
            <person name="Chaudhary D.K."/>
            <person name="Kim J."/>
        </authorList>
    </citation>
    <scope>NUCLEOTIDE SEQUENCE [LARGE SCALE GENOMIC DNA]</scope>
    <source>
        <strain evidence="2 3">KACC 19175</strain>
    </source>
</reference>
<feature type="transmembrane region" description="Helical" evidence="1">
    <location>
        <begin position="286"/>
        <end position="305"/>
    </location>
</feature>
<organism evidence="2 3">
    <name type="scientific">Ramlibacter monticola</name>
    <dbReference type="NCBI Taxonomy" id="1926872"/>
    <lineage>
        <taxon>Bacteria</taxon>
        <taxon>Pseudomonadati</taxon>
        <taxon>Pseudomonadota</taxon>
        <taxon>Betaproteobacteria</taxon>
        <taxon>Burkholderiales</taxon>
        <taxon>Comamonadaceae</taxon>
        <taxon>Ramlibacter</taxon>
    </lineage>
</organism>
<proteinExistence type="predicted"/>
<protein>
    <recommendedName>
        <fullName evidence="4">ResB-like domain-containing protein</fullName>
    </recommendedName>
</protein>
<dbReference type="RefSeq" id="WP_201673332.1">
    <property type="nucleotide sequence ID" value="NZ_JAEQNE010000001.1"/>
</dbReference>
<dbReference type="AlphaFoldDB" id="A0A937CS52"/>
<name>A0A937CS52_9BURK</name>
<keyword evidence="1" id="KW-0472">Membrane</keyword>
<evidence type="ECO:0000313" key="2">
    <source>
        <dbReference type="EMBL" id="MBL0390751.1"/>
    </source>
</evidence>
<keyword evidence="3" id="KW-1185">Reference proteome</keyword>
<gene>
    <name evidence="2" type="ORF">JJ685_06290</name>
</gene>
<dbReference type="Proteomes" id="UP000599109">
    <property type="component" value="Unassembled WGS sequence"/>
</dbReference>
<evidence type="ECO:0000256" key="1">
    <source>
        <dbReference type="SAM" id="Phobius"/>
    </source>
</evidence>
<evidence type="ECO:0008006" key="4">
    <source>
        <dbReference type="Google" id="ProtNLM"/>
    </source>
</evidence>
<keyword evidence="1" id="KW-1133">Transmembrane helix</keyword>
<feature type="transmembrane region" description="Helical" evidence="1">
    <location>
        <begin position="36"/>
        <end position="56"/>
    </location>
</feature>
<evidence type="ECO:0000313" key="3">
    <source>
        <dbReference type="Proteomes" id="UP000599109"/>
    </source>
</evidence>
<comment type="caution">
    <text evidence="2">The sequence shown here is derived from an EMBL/GenBank/DDBJ whole genome shotgun (WGS) entry which is preliminary data.</text>
</comment>
<accession>A0A937CS52</accession>
<feature type="transmembrane region" description="Helical" evidence="1">
    <location>
        <begin position="63"/>
        <end position="83"/>
    </location>
</feature>
<feature type="transmembrane region" description="Helical" evidence="1">
    <location>
        <begin position="12"/>
        <end position="30"/>
    </location>
</feature>
<sequence>MGLDRLLASPRLTVAGFAALGAGVCAAQAWPALAAWLIAAPLAVLALNLSAALWVFPRLRRGGLGLFHGCLLACLLLVAWGRLTHFDGHLFIADGQEFDPAAVETDSRGPWHGDGLQRLAFLQGPYTVTYAPGVHRRHTSSRVELPGEGQWREIGDDTPMVLDGYRFYTTANKGFAPVLTWTGAGAPPVTGAIMLPSYPANEGQQVHHWKAPGGAAWSLALRTRPLDEANGWTLAPATTDAVLVAELAGQRHELRPGQEVVTAAGVLRYELLAGWMGYRIFYDPTLVPLLCIALLGVAGLAWHLWKRVEGLAPALPGAPA</sequence>